<dbReference type="InterPro" id="IPR027417">
    <property type="entry name" value="P-loop_NTPase"/>
</dbReference>
<evidence type="ECO:0000256" key="8">
    <source>
        <dbReference type="SAM" id="Phobius"/>
    </source>
</evidence>
<dbReference type="PROSITE" id="PS50929">
    <property type="entry name" value="ABC_TM1F"/>
    <property type="match status" value="1"/>
</dbReference>
<comment type="subcellular location">
    <subcellularLocation>
        <location evidence="1">Cell membrane</location>
        <topology evidence="1">Multi-pass membrane protein</topology>
    </subcellularLocation>
</comment>
<evidence type="ECO:0000313" key="12">
    <source>
        <dbReference type="Proteomes" id="UP000007939"/>
    </source>
</evidence>
<reference evidence="12" key="1">
    <citation type="submission" date="2011-04" db="EMBL/GenBank/DDBJ databases">
        <title>The complete genome of Spirochaeta coccoides DSM 17374.</title>
        <authorList>
            <person name="Lucas S."/>
            <person name="Copeland A."/>
            <person name="Lapidus A."/>
            <person name="Bruce D."/>
            <person name="Goodwin L."/>
            <person name="Pitluck S."/>
            <person name="Peters L."/>
            <person name="Kyrpides N."/>
            <person name="Mavromatis K."/>
            <person name="Pagani I."/>
            <person name="Ivanova N."/>
            <person name="Ovchinnikova G."/>
            <person name="Lu M."/>
            <person name="Detter J.C."/>
            <person name="Tapia R."/>
            <person name="Han C."/>
            <person name="Land M."/>
            <person name="Hauser L."/>
            <person name="Markowitz V."/>
            <person name="Cheng J.-F."/>
            <person name="Hugenholtz P."/>
            <person name="Woyke T."/>
            <person name="Wu D."/>
            <person name="Spring S."/>
            <person name="Schroeder M."/>
            <person name="Brambilla E."/>
            <person name="Klenk H.-P."/>
            <person name="Eisen J.A."/>
        </authorList>
    </citation>
    <scope>NUCLEOTIDE SEQUENCE [LARGE SCALE GENOMIC DNA]</scope>
    <source>
        <strain evidence="12">ATCC BAA-1237 / DSM 17374 / SPN1</strain>
    </source>
</reference>
<dbReference type="GO" id="GO:0005524">
    <property type="term" value="F:ATP binding"/>
    <property type="evidence" value="ECO:0007669"/>
    <property type="project" value="UniProtKB-KW"/>
</dbReference>
<evidence type="ECO:0000256" key="1">
    <source>
        <dbReference type="ARBA" id="ARBA00004651"/>
    </source>
</evidence>
<gene>
    <name evidence="11" type="ordered locus">Spico_1535</name>
</gene>
<feature type="domain" description="ABC transporter" evidence="9">
    <location>
        <begin position="351"/>
        <end position="585"/>
    </location>
</feature>
<dbReference type="InterPro" id="IPR036640">
    <property type="entry name" value="ABC1_TM_sf"/>
</dbReference>
<dbReference type="CDD" id="cd18545">
    <property type="entry name" value="ABC_6TM_YknV_like"/>
    <property type="match status" value="1"/>
</dbReference>
<dbReference type="GO" id="GO:0140359">
    <property type="term" value="F:ABC-type transporter activity"/>
    <property type="evidence" value="ECO:0007669"/>
    <property type="project" value="InterPro"/>
</dbReference>
<dbReference type="GO" id="GO:0016887">
    <property type="term" value="F:ATP hydrolysis activity"/>
    <property type="evidence" value="ECO:0007669"/>
    <property type="project" value="InterPro"/>
</dbReference>
<dbReference type="Gene3D" id="3.40.50.300">
    <property type="entry name" value="P-loop containing nucleotide triphosphate hydrolases"/>
    <property type="match status" value="1"/>
</dbReference>
<dbReference type="PROSITE" id="PS00211">
    <property type="entry name" value="ABC_TRANSPORTER_1"/>
    <property type="match status" value="1"/>
</dbReference>
<keyword evidence="2" id="KW-0813">Transport</keyword>
<keyword evidence="4" id="KW-0547">Nucleotide-binding</keyword>
<dbReference type="RefSeq" id="WP_013740132.1">
    <property type="nucleotide sequence ID" value="NC_015436.1"/>
</dbReference>
<proteinExistence type="predicted"/>
<feature type="transmembrane region" description="Helical" evidence="8">
    <location>
        <begin position="37"/>
        <end position="56"/>
    </location>
</feature>
<evidence type="ECO:0000313" key="11">
    <source>
        <dbReference type="EMBL" id="AEC02738.1"/>
    </source>
</evidence>
<feature type="domain" description="ABC transmembrane type-1" evidence="10">
    <location>
        <begin position="37"/>
        <end position="317"/>
    </location>
</feature>
<dbReference type="SUPFAM" id="SSF52540">
    <property type="entry name" value="P-loop containing nucleoside triphosphate hydrolases"/>
    <property type="match status" value="1"/>
</dbReference>
<feature type="transmembrane region" description="Helical" evidence="8">
    <location>
        <begin position="151"/>
        <end position="169"/>
    </location>
</feature>
<reference evidence="11 12" key="2">
    <citation type="journal article" date="2012" name="Stand. Genomic Sci.">
        <title>Complete genome sequence of the termite hindgut bacterium Spirochaeta coccoides type strain (SPN1(T)), reclassification in the genus Sphaerochaeta as Sphaerochaeta coccoides comb. nov. and emendations of the family Spirochaetaceae and the genus Sphaerochaeta.</title>
        <authorList>
            <person name="Abt B."/>
            <person name="Han C."/>
            <person name="Scheuner C."/>
            <person name="Lu M."/>
            <person name="Lapidus A."/>
            <person name="Nolan M."/>
            <person name="Lucas S."/>
            <person name="Hammon N."/>
            <person name="Deshpande S."/>
            <person name="Cheng J.F."/>
            <person name="Tapia R."/>
            <person name="Goodwin L.A."/>
            <person name="Pitluck S."/>
            <person name="Liolios K."/>
            <person name="Pagani I."/>
            <person name="Ivanova N."/>
            <person name="Mavromatis K."/>
            <person name="Mikhailova N."/>
            <person name="Huntemann M."/>
            <person name="Pati A."/>
            <person name="Chen A."/>
            <person name="Palaniappan K."/>
            <person name="Land M."/>
            <person name="Hauser L."/>
            <person name="Brambilla E.M."/>
            <person name="Rohde M."/>
            <person name="Spring S."/>
            <person name="Gronow S."/>
            <person name="Goker M."/>
            <person name="Woyke T."/>
            <person name="Bristow J."/>
            <person name="Eisen J.A."/>
            <person name="Markowitz V."/>
            <person name="Hugenholtz P."/>
            <person name="Kyrpides N.C."/>
            <person name="Klenk H.P."/>
            <person name="Detter J.C."/>
        </authorList>
    </citation>
    <scope>NUCLEOTIDE SEQUENCE [LARGE SCALE GENOMIC DNA]</scope>
    <source>
        <strain evidence="12">ATCC BAA-1237 / DSM 17374 / SPN1</strain>
    </source>
</reference>
<dbReference type="PANTHER" id="PTHR24221">
    <property type="entry name" value="ATP-BINDING CASSETTE SUB-FAMILY B"/>
    <property type="match status" value="1"/>
</dbReference>
<dbReference type="Pfam" id="PF00005">
    <property type="entry name" value="ABC_tran"/>
    <property type="match status" value="1"/>
</dbReference>
<dbReference type="Proteomes" id="UP000007939">
    <property type="component" value="Chromosome"/>
</dbReference>
<feature type="transmembrane region" description="Helical" evidence="8">
    <location>
        <begin position="175"/>
        <end position="193"/>
    </location>
</feature>
<evidence type="ECO:0000256" key="2">
    <source>
        <dbReference type="ARBA" id="ARBA00022448"/>
    </source>
</evidence>
<evidence type="ECO:0000256" key="5">
    <source>
        <dbReference type="ARBA" id="ARBA00022840"/>
    </source>
</evidence>
<dbReference type="EMBL" id="CP002659">
    <property type="protein sequence ID" value="AEC02738.1"/>
    <property type="molecule type" value="Genomic_DNA"/>
</dbReference>
<dbReference type="PANTHER" id="PTHR24221:SF436">
    <property type="entry name" value="LMO0107 PROTEIN"/>
    <property type="match status" value="1"/>
</dbReference>
<dbReference type="FunFam" id="3.40.50.300:FF:000287">
    <property type="entry name" value="Multidrug ABC transporter ATP-binding protein"/>
    <property type="match status" value="1"/>
</dbReference>
<organism evidence="11 12">
    <name type="scientific">Parasphaerochaeta coccoides (strain ATCC BAA-1237 / DSM 17374 / SPN1)</name>
    <name type="common">Sphaerochaeta coccoides</name>
    <dbReference type="NCBI Taxonomy" id="760011"/>
    <lineage>
        <taxon>Bacteria</taxon>
        <taxon>Pseudomonadati</taxon>
        <taxon>Spirochaetota</taxon>
        <taxon>Spirochaetia</taxon>
        <taxon>Spirochaetales</taxon>
        <taxon>Sphaerochaetaceae</taxon>
        <taxon>Parasphaerochaeta</taxon>
    </lineage>
</organism>
<dbReference type="AlphaFoldDB" id="F4GIX0"/>
<evidence type="ECO:0000256" key="3">
    <source>
        <dbReference type="ARBA" id="ARBA00022692"/>
    </source>
</evidence>
<evidence type="ECO:0000259" key="10">
    <source>
        <dbReference type="PROSITE" id="PS50929"/>
    </source>
</evidence>
<dbReference type="Gene3D" id="1.20.1560.10">
    <property type="entry name" value="ABC transporter type 1, transmembrane domain"/>
    <property type="match status" value="1"/>
</dbReference>
<dbReference type="HOGENOM" id="CLU_000604_84_3_12"/>
<accession>F4GIX0</accession>
<dbReference type="KEGG" id="scc:Spico_1535"/>
<evidence type="ECO:0000259" key="9">
    <source>
        <dbReference type="PROSITE" id="PS50893"/>
    </source>
</evidence>
<dbReference type="SMART" id="SM00382">
    <property type="entry name" value="AAA"/>
    <property type="match status" value="1"/>
</dbReference>
<dbReference type="GO" id="GO:0005886">
    <property type="term" value="C:plasma membrane"/>
    <property type="evidence" value="ECO:0007669"/>
    <property type="project" value="UniProtKB-SubCell"/>
</dbReference>
<dbReference type="PROSITE" id="PS50893">
    <property type="entry name" value="ABC_TRANSPORTER_2"/>
    <property type="match status" value="1"/>
</dbReference>
<dbReference type="InterPro" id="IPR039421">
    <property type="entry name" value="Type_1_exporter"/>
</dbReference>
<dbReference type="STRING" id="760011.Spico_1535"/>
<evidence type="ECO:0000256" key="4">
    <source>
        <dbReference type="ARBA" id="ARBA00022741"/>
    </source>
</evidence>
<sequence length="596" mass="66797">MARNKYDIDERLDVPFSWKNLSSVMTYIGRVKGRMSVALLLSAVGSVVGLTGPLILQKVMDEVIPSRNMEALVRMTILFALTIVVNVGFNAIRTIIVTQAGQQIIHDIRQDVFAHLQKLPFSYYDNRPHGKILVRVISYVNSISDILSNGVLNFIIELINIVFIAIFMFRVSMPLASITVAGLVFVAAFIFYIKPRQRRAWQRVSDKNSNLNAYVQESIQGSRVTQIFDRQKKNVGILRRLSRMRRIAWMKAIVVSNSVWVFTESMSQIVFTLVYIAGVYLISPMATFGVLLAMATYANRFWQPLINLANIYNNFINSVAYLERIFETINEPVLIEDAPHARPLPPVKGKVDFTHVSFSYDASRPILTDVSFSVSPGESIAVVGPTGAGKTTILSLISRFYNVQEGSICIDGHDLMDVTLESLRSQMGIMLQDSFLFSGTIADNIRYGRLDASDAEVERVATMLQADAFIRNLPDGYHTVVKEGGRGLSQGERQLIAFARTLLADPRILVLDEATSSIDSRTEELLQRGISILLEGRTSFIVAHRLSTVRSCTRIMYVHGGKILETGSHDELMALRGHYWRLHTVQMKELAAHGKI</sequence>
<evidence type="ECO:0000256" key="6">
    <source>
        <dbReference type="ARBA" id="ARBA00022989"/>
    </source>
</evidence>
<keyword evidence="6 8" id="KW-1133">Transmembrane helix</keyword>
<dbReference type="SUPFAM" id="SSF90123">
    <property type="entry name" value="ABC transporter transmembrane region"/>
    <property type="match status" value="1"/>
</dbReference>
<dbReference type="InterPro" id="IPR011527">
    <property type="entry name" value="ABC1_TM_dom"/>
</dbReference>
<keyword evidence="7 8" id="KW-0472">Membrane</keyword>
<keyword evidence="12" id="KW-1185">Reference proteome</keyword>
<protein>
    <submittedName>
        <fullName evidence="11">Xenobiotic-transporting ATPase</fullName>
        <ecNumber evidence="11">3.6.3.44</ecNumber>
    </submittedName>
</protein>
<evidence type="ECO:0000256" key="7">
    <source>
        <dbReference type="ARBA" id="ARBA00023136"/>
    </source>
</evidence>
<dbReference type="eggNOG" id="COG1132">
    <property type="taxonomic scope" value="Bacteria"/>
</dbReference>
<keyword evidence="3 8" id="KW-0812">Transmembrane</keyword>
<feature type="transmembrane region" description="Helical" evidence="8">
    <location>
        <begin position="71"/>
        <end position="92"/>
    </location>
</feature>
<dbReference type="InterPro" id="IPR003593">
    <property type="entry name" value="AAA+_ATPase"/>
</dbReference>
<name>F4GIX0_PARC1</name>
<keyword evidence="5" id="KW-0067">ATP-binding</keyword>
<dbReference type="Pfam" id="PF00664">
    <property type="entry name" value="ABC_membrane"/>
    <property type="match status" value="1"/>
</dbReference>
<feature type="transmembrane region" description="Helical" evidence="8">
    <location>
        <begin position="269"/>
        <end position="293"/>
    </location>
</feature>
<dbReference type="InterPro" id="IPR017871">
    <property type="entry name" value="ABC_transporter-like_CS"/>
</dbReference>
<keyword evidence="11" id="KW-0378">Hydrolase</keyword>
<dbReference type="EC" id="3.6.3.44" evidence="11"/>
<dbReference type="InterPro" id="IPR003439">
    <property type="entry name" value="ABC_transporter-like_ATP-bd"/>
</dbReference>
<dbReference type="OrthoDB" id="341671at2"/>
<dbReference type="CDD" id="cd03254">
    <property type="entry name" value="ABCC_Glucan_exporter_like"/>
    <property type="match status" value="1"/>
</dbReference>